<name>A0A1M6WWW9_9FIRM</name>
<evidence type="ECO:0000313" key="2">
    <source>
        <dbReference type="Proteomes" id="UP000184301"/>
    </source>
</evidence>
<dbReference type="AlphaFoldDB" id="A0A1M6WWW9"/>
<keyword evidence="2" id="KW-1185">Reference proteome</keyword>
<dbReference type="Proteomes" id="UP000184301">
    <property type="component" value="Unassembled WGS sequence"/>
</dbReference>
<organism evidence="1 2">
    <name type="scientific">Hespellia stercorisuis DSM 15480</name>
    <dbReference type="NCBI Taxonomy" id="1121950"/>
    <lineage>
        <taxon>Bacteria</taxon>
        <taxon>Bacillati</taxon>
        <taxon>Bacillota</taxon>
        <taxon>Clostridia</taxon>
        <taxon>Lachnospirales</taxon>
        <taxon>Lachnospiraceae</taxon>
        <taxon>Hespellia</taxon>
    </lineage>
</organism>
<dbReference type="STRING" id="1121950.SAMN02745243_04118"/>
<dbReference type="OrthoDB" id="9810135at2"/>
<evidence type="ECO:0000313" key="1">
    <source>
        <dbReference type="EMBL" id="SHK98272.1"/>
    </source>
</evidence>
<protein>
    <submittedName>
        <fullName evidence="1">Bacteriophage abortive infection AbiH</fullName>
    </submittedName>
</protein>
<reference evidence="1 2" key="1">
    <citation type="submission" date="2016-11" db="EMBL/GenBank/DDBJ databases">
        <authorList>
            <person name="Jaros S."/>
            <person name="Januszkiewicz K."/>
            <person name="Wedrychowicz H."/>
        </authorList>
    </citation>
    <scope>NUCLEOTIDE SEQUENCE [LARGE SCALE GENOMIC DNA]</scope>
    <source>
        <strain evidence="1 2">DSM 15480</strain>
    </source>
</reference>
<dbReference type="Pfam" id="PF14253">
    <property type="entry name" value="AbiH"/>
    <property type="match status" value="1"/>
</dbReference>
<dbReference type="EMBL" id="FQZY01000123">
    <property type="protein sequence ID" value="SHK98272.1"/>
    <property type="molecule type" value="Genomic_DNA"/>
</dbReference>
<gene>
    <name evidence="1" type="ORF">SAMN02745243_04118</name>
</gene>
<sequence length="325" mass="38435">MSNLYIIGNGFDMAHKLDTSYWNFRKFLEENHPEFLSGFESLYNIQTLDDSEPWYTKAAQERWNKKIYDELWSEFENTMGYPDTTGMLDSSTSVLDDMDLDGGNIGILDTMNQYWRDEFGFIDKLQMYVKEWIKNVNTDNIKPIRKSLIDANDDLYLSFNYTDTLENVYRIDDVVHIHGGVEKVTDIAPVMGHCNQNEIFRHRNWAKEADEEFDEGETSIQNAIADYLEEIYKDTKRFIDDNMNFFRKLDKVDAVIIIGWSAGEVDLPYLKTVKEHIQNKTKWYIYWFDHKALKSLQDAFEKLKITGNYDVKYLQSDDFWNDAQI</sequence>
<dbReference type="InterPro" id="IPR025935">
    <property type="entry name" value="AbiH"/>
</dbReference>
<dbReference type="RefSeq" id="WP_073113320.1">
    <property type="nucleotide sequence ID" value="NZ_FQZY01000123.1"/>
</dbReference>
<accession>A0A1M6WWW9</accession>
<proteinExistence type="predicted"/>